<dbReference type="GeneID" id="64704739"/>
<organism evidence="1 2">
    <name type="scientific">Suillus discolor</name>
    <dbReference type="NCBI Taxonomy" id="1912936"/>
    <lineage>
        <taxon>Eukaryota</taxon>
        <taxon>Fungi</taxon>
        <taxon>Dikarya</taxon>
        <taxon>Basidiomycota</taxon>
        <taxon>Agaricomycotina</taxon>
        <taxon>Agaricomycetes</taxon>
        <taxon>Agaricomycetidae</taxon>
        <taxon>Boletales</taxon>
        <taxon>Suillineae</taxon>
        <taxon>Suillaceae</taxon>
        <taxon>Suillus</taxon>
    </lineage>
</organism>
<reference evidence="1" key="1">
    <citation type="journal article" date="2020" name="New Phytol.">
        <title>Comparative genomics reveals dynamic genome evolution in host specialist ectomycorrhizal fungi.</title>
        <authorList>
            <person name="Lofgren L.A."/>
            <person name="Nguyen N.H."/>
            <person name="Vilgalys R."/>
            <person name="Ruytinx J."/>
            <person name="Liao H.L."/>
            <person name="Branco S."/>
            <person name="Kuo A."/>
            <person name="LaButti K."/>
            <person name="Lipzen A."/>
            <person name="Andreopoulos W."/>
            <person name="Pangilinan J."/>
            <person name="Riley R."/>
            <person name="Hundley H."/>
            <person name="Na H."/>
            <person name="Barry K."/>
            <person name="Grigoriev I.V."/>
            <person name="Stajich J.E."/>
            <person name="Kennedy P.G."/>
        </authorList>
    </citation>
    <scope>NUCLEOTIDE SEQUENCE</scope>
    <source>
        <strain evidence="1">FC423</strain>
    </source>
</reference>
<dbReference type="AlphaFoldDB" id="A0A9P7EUW8"/>
<keyword evidence="2" id="KW-1185">Reference proteome</keyword>
<proteinExistence type="predicted"/>
<evidence type="ECO:0000313" key="2">
    <source>
        <dbReference type="Proteomes" id="UP000823399"/>
    </source>
</evidence>
<dbReference type="EMBL" id="JABBWM010000110">
    <property type="protein sequence ID" value="KAG2089615.1"/>
    <property type="molecule type" value="Genomic_DNA"/>
</dbReference>
<name>A0A9P7EUW8_9AGAM</name>
<comment type="caution">
    <text evidence="1">The sequence shown here is derived from an EMBL/GenBank/DDBJ whole genome shotgun (WGS) entry which is preliminary data.</text>
</comment>
<evidence type="ECO:0000313" key="1">
    <source>
        <dbReference type="EMBL" id="KAG2089615.1"/>
    </source>
</evidence>
<sequence>MATLVDDSSTPPSYATIFSANPIQCDQSSVFSSRRMKKKCTAVLSRIRDIVLGHDLTPECMLPNILVCAAALGPGAEFFKILLKRNIKGHTALYWVIVNNRLQVFWALHEFTYSYYSPVCKDDLRNACMITSNHAIFSQLALGIRSEDMRFRRFLGCPSDQIQVHTCDESANQFNVVLRIGMFQKRLRATATSDRGDIQLIHEFVAGGHIWWLHFHMPEFAEGLWRVDIGLCWRSHPAACLNAVLVIEAHNRKSGSATPPEALKIPLSLADTKFVALTSGNV</sequence>
<dbReference type="RefSeq" id="XP_041285954.1">
    <property type="nucleotide sequence ID" value="XM_041442480.1"/>
</dbReference>
<gene>
    <name evidence="1" type="ORF">F5147DRAFT_780569</name>
</gene>
<protein>
    <submittedName>
        <fullName evidence="1">Uncharacterized protein</fullName>
    </submittedName>
</protein>
<dbReference type="Proteomes" id="UP000823399">
    <property type="component" value="Unassembled WGS sequence"/>
</dbReference>
<accession>A0A9P7EUW8</accession>
<dbReference type="OrthoDB" id="2959034at2759"/>